<evidence type="ECO:0000256" key="14">
    <source>
        <dbReference type="ARBA" id="ARBA00023004"/>
    </source>
</evidence>
<feature type="domain" description="2Fe-2S ferredoxin-type" evidence="19">
    <location>
        <begin position="55"/>
        <end position="135"/>
    </location>
</feature>
<dbReference type="InterPro" id="IPR036010">
    <property type="entry name" value="2Fe-2S_ferredoxin-like_sf"/>
</dbReference>
<accession>A0A2T9ZJ61</accession>
<keyword evidence="9" id="KW-0816">Tricarboxylic acid cycle</keyword>
<dbReference type="STRING" id="133381.A0A2T9ZJ61"/>
<dbReference type="InterPro" id="IPR017900">
    <property type="entry name" value="4Fe4S_Fe_S_CS"/>
</dbReference>
<keyword evidence="12" id="KW-0249">Electron transport</keyword>
<keyword evidence="18" id="KW-0472">Membrane</keyword>
<dbReference type="PROSITE" id="PS51379">
    <property type="entry name" value="4FE4S_FER_2"/>
    <property type="match status" value="1"/>
</dbReference>
<dbReference type="AlphaFoldDB" id="A0A2T9ZJ61"/>
<dbReference type="InterPro" id="IPR001041">
    <property type="entry name" value="2Fe-2S_ferredoxin-type"/>
</dbReference>
<dbReference type="SUPFAM" id="SSF54292">
    <property type="entry name" value="2Fe-2S ferredoxin-like"/>
    <property type="match status" value="1"/>
</dbReference>
<evidence type="ECO:0000256" key="2">
    <source>
        <dbReference type="ARBA" id="ARBA00004788"/>
    </source>
</evidence>
<dbReference type="CDD" id="cd00207">
    <property type="entry name" value="fer2"/>
    <property type="match status" value="1"/>
</dbReference>
<comment type="catalytic activity">
    <reaction evidence="17">
        <text>a quinone + succinate = fumarate + a quinol</text>
        <dbReference type="Rhea" id="RHEA:40523"/>
        <dbReference type="ChEBI" id="CHEBI:24646"/>
        <dbReference type="ChEBI" id="CHEBI:29806"/>
        <dbReference type="ChEBI" id="CHEBI:30031"/>
        <dbReference type="ChEBI" id="CHEBI:132124"/>
        <dbReference type="EC" id="1.3.5.1"/>
    </reaction>
</comment>
<dbReference type="Proteomes" id="UP000245609">
    <property type="component" value="Unassembled WGS sequence"/>
</dbReference>
<protein>
    <recommendedName>
        <fullName evidence="6 18">Succinate dehydrogenase [ubiquinone] iron-sulfur subunit, mitochondrial</fullName>
        <ecNumber evidence="5 18">1.3.5.1</ecNumber>
    </recommendedName>
</protein>
<dbReference type="GO" id="GO:0051538">
    <property type="term" value="F:3 iron, 4 sulfur cluster binding"/>
    <property type="evidence" value="ECO:0007669"/>
    <property type="project" value="UniProtKB-KW"/>
</dbReference>
<dbReference type="GO" id="GO:0008177">
    <property type="term" value="F:succinate dehydrogenase (quinone) activity"/>
    <property type="evidence" value="ECO:0007669"/>
    <property type="project" value="UniProtKB-EC"/>
</dbReference>
<evidence type="ECO:0000256" key="1">
    <source>
        <dbReference type="ARBA" id="ARBA00004443"/>
    </source>
</evidence>
<evidence type="ECO:0000256" key="5">
    <source>
        <dbReference type="ARBA" id="ARBA00012792"/>
    </source>
</evidence>
<evidence type="ECO:0000259" key="20">
    <source>
        <dbReference type="PROSITE" id="PS51379"/>
    </source>
</evidence>
<evidence type="ECO:0000256" key="11">
    <source>
        <dbReference type="ARBA" id="ARBA00022723"/>
    </source>
</evidence>
<dbReference type="FunFam" id="1.10.1060.10:FF:000001">
    <property type="entry name" value="Succinate dehydrogenase iron-sulfur subunit SdhB"/>
    <property type="match status" value="1"/>
</dbReference>
<evidence type="ECO:0000256" key="17">
    <source>
        <dbReference type="ARBA" id="ARBA00049220"/>
    </source>
</evidence>
<evidence type="ECO:0000256" key="7">
    <source>
        <dbReference type="ARBA" id="ARBA00022448"/>
    </source>
</evidence>
<evidence type="ECO:0000313" key="22">
    <source>
        <dbReference type="Proteomes" id="UP000245609"/>
    </source>
</evidence>
<dbReference type="InterPro" id="IPR004489">
    <property type="entry name" value="Succ_DH/fum_Rdtase_Fe-S"/>
</dbReference>
<evidence type="ECO:0000256" key="18">
    <source>
        <dbReference type="RuleBase" id="RU361237"/>
    </source>
</evidence>
<dbReference type="GO" id="GO:0046872">
    <property type="term" value="F:metal ion binding"/>
    <property type="evidence" value="ECO:0007669"/>
    <property type="project" value="UniProtKB-KW"/>
</dbReference>
<dbReference type="InterPro" id="IPR009051">
    <property type="entry name" value="Helical_ferredxn"/>
</dbReference>
<comment type="function">
    <text evidence="18">Iron-sulfur protein (IP) subunit of succinate dehydrogenase (SDH) that is involved in complex II of the mitochondrial electron transport chain and is responsible for transferring electrons from succinate to ubiquinone (coenzyme Q).</text>
</comment>
<evidence type="ECO:0000256" key="13">
    <source>
        <dbReference type="ARBA" id="ARBA00023002"/>
    </source>
</evidence>
<comment type="subunit">
    <text evidence="4">Component of complex II composed of four subunits: a flavoprotein (FP), an iron-sulfur protein (IP), and a cytochrome b composed of a large and a small subunit.</text>
</comment>
<comment type="cofactor">
    <cofactor evidence="18">
        <name>[2Fe-2S] cluster</name>
        <dbReference type="ChEBI" id="CHEBI:190135"/>
    </cofactor>
    <text evidence="18">Binds 1 [2Fe-2S] cluster.</text>
</comment>
<dbReference type="Gene3D" id="1.10.1060.10">
    <property type="entry name" value="Alpha-helical ferredoxin"/>
    <property type="match status" value="1"/>
</dbReference>
<feature type="domain" description="4Fe-4S ferredoxin-type" evidence="20">
    <location>
        <begin position="176"/>
        <end position="206"/>
    </location>
</feature>
<keyword evidence="8 18" id="KW-0004">4Fe-4S</keyword>
<dbReference type="InterPro" id="IPR017896">
    <property type="entry name" value="4Fe4S_Fe-S-bd"/>
</dbReference>
<dbReference type="OrthoDB" id="1696654at2759"/>
<dbReference type="GO" id="GO:0051539">
    <property type="term" value="F:4 iron, 4 sulfur cluster binding"/>
    <property type="evidence" value="ECO:0007669"/>
    <property type="project" value="UniProtKB-KW"/>
</dbReference>
<organism evidence="21 22">
    <name type="scientific">Smittium megazygosporum</name>
    <dbReference type="NCBI Taxonomy" id="133381"/>
    <lineage>
        <taxon>Eukaryota</taxon>
        <taxon>Fungi</taxon>
        <taxon>Fungi incertae sedis</taxon>
        <taxon>Zoopagomycota</taxon>
        <taxon>Kickxellomycotina</taxon>
        <taxon>Harpellomycetes</taxon>
        <taxon>Harpellales</taxon>
        <taxon>Legeriomycetaceae</taxon>
        <taxon>Smittium</taxon>
    </lineage>
</organism>
<keyword evidence="14 18" id="KW-0408">Iron</keyword>
<dbReference type="InterPro" id="IPR006058">
    <property type="entry name" value="2Fe2S_fd_BS"/>
</dbReference>
<keyword evidence="11 18" id="KW-0479">Metal-binding</keyword>
<evidence type="ECO:0000256" key="8">
    <source>
        <dbReference type="ARBA" id="ARBA00022485"/>
    </source>
</evidence>
<dbReference type="FunFam" id="3.10.20.30:FF:000007">
    <property type="entry name" value="Succinate dehydrogenase [ubiquinone] iron-sulfur subunit, mitochondrial"/>
    <property type="match status" value="1"/>
</dbReference>
<name>A0A2T9ZJ61_9FUNG</name>
<evidence type="ECO:0000256" key="15">
    <source>
        <dbReference type="ARBA" id="ARBA00023014"/>
    </source>
</evidence>
<comment type="pathway">
    <text evidence="2 18">Carbohydrate metabolism; tricarboxylic acid cycle; fumarate from succinate (eukaryal route): step 1/1.</text>
</comment>
<keyword evidence="18" id="KW-0999">Mitochondrion inner membrane</keyword>
<dbReference type="InterPro" id="IPR012675">
    <property type="entry name" value="Beta-grasp_dom_sf"/>
</dbReference>
<gene>
    <name evidence="21" type="ORF">BB560_000905</name>
</gene>
<evidence type="ECO:0000256" key="3">
    <source>
        <dbReference type="ARBA" id="ARBA00009433"/>
    </source>
</evidence>
<keyword evidence="7" id="KW-0813">Transport</keyword>
<dbReference type="PANTHER" id="PTHR11921:SF29">
    <property type="entry name" value="SUCCINATE DEHYDROGENASE [UBIQUINONE] IRON-SULFUR SUBUNIT, MITOCHONDRIAL"/>
    <property type="match status" value="1"/>
</dbReference>
<dbReference type="UniPathway" id="UPA00223">
    <property type="reaction ID" value="UER01006"/>
</dbReference>
<dbReference type="PROSITE" id="PS51085">
    <property type="entry name" value="2FE2S_FER_2"/>
    <property type="match status" value="1"/>
</dbReference>
<proteinExistence type="inferred from homology"/>
<keyword evidence="22" id="KW-1185">Reference proteome</keyword>
<evidence type="ECO:0000256" key="4">
    <source>
        <dbReference type="ARBA" id="ARBA00011421"/>
    </source>
</evidence>
<dbReference type="PROSITE" id="PS00197">
    <property type="entry name" value="2FE2S_FER_1"/>
    <property type="match status" value="1"/>
</dbReference>
<evidence type="ECO:0000259" key="19">
    <source>
        <dbReference type="PROSITE" id="PS51085"/>
    </source>
</evidence>
<keyword evidence="10 18" id="KW-0001">2Fe-2S</keyword>
<comment type="cofactor">
    <cofactor evidence="18">
        <name>[4Fe-4S] cluster</name>
        <dbReference type="ChEBI" id="CHEBI:49883"/>
    </cofactor>
    <text evidence="18">Binds 1 [4Fe-4S] cluster.</text>
</comment>
<comment type="caution">
    <text evidence="21">The sequence shown here is derived from an EMBL/GenBank/DDBJ whole genome shotgun (WGS) entry which is preliminary data.</text>
</comment>
<dbReference type="NCBIfam" id="TIGR00384">
    <property type="entry name" value="dhsB"/>
    <property type="match status" value="1"/>
</dbReference>
<dbReference type="GO" id="GO:0005743">
    <property type="term" value="C:mitochondrial inner membrane"/>
    <property type="evidence" value="ECO:0007669"/>
    <property type="project" value="UniProtKB-SubCell"/>
</dbReference>
<reference evidence="21 22" key="1">
    <citation type="journal article" date="2018" name="MBio">
        <title>Comparative Genomics Reveals the Core Gene Toolbox for the Fungus-Insect Symbiosis.</title>
        <authorList>
            <person name="Wang Y."/>
            <person name="Stata M."/>
            <person name="Wang W."/>
            <person name="Stajich J.E."/>
            <person name="White M.M."/>
            <person name="Moncalvo J.M."/>
        </authorList>
    </citation>
    <scope>NUCLEOTIDE SEQUENCE [LARGE SCALE GENOMIC DNA]</scope>
    <source>
        <strain evidence="21 22">SC-DP-2</strain>
    </source>
</reference>
<comment type="subcellular location">
    <subcellularLocation>
        <location evidence="1 18">Mitochondrion inner membrane</location>
        <topology evidence="1 18">Peripheral membrane protein</topology>
        <orientation evidence="1 18">Matrix side</orientation>
    </subcellularLocation>
</comment>
<dbReference type="GO" id="GO:0022904">
    <property type="term" value="P:respiratory electron transport chain"/>
    <property type="evidence" value="ECO:0007669"/>
    <property type="project" value="TreeGrafter"/>
</dbReference>
<evidence type="ECO:0000256" key="12">
    <source>
        <dbReference type="ARBA" id="ARBA00022982"/>
    </source>
</evidence>
<dbReference type="Pfam" id="PF13085">
    <property type="entry name" value="Fer2_3"/>
    <property type="match status" value="1"/>
</dbReference>
<dbReference type="GO" id="GO:0006099">
    <property type="term" value="P:tricarboxylic acid cycle"/>
    <property type="evidence" value="ECO:0007669"/>
    <property type="project" value="UniProtKB-UniPathway"/>
</dbReference>
<dbReference type="PANTHER" id="PTHR11921">
    <property type="entry name" value="SUCCINATE DEHYDROGENASE IRON-SULFUR PROTEIN"/>
    <property type="match status" value="1"/>
</dbReference>
<dbReference type="GO" id="GO:0009055">
    <property type="term" value="F:electron transfer activity"/>
    <property type="evidence" value="ECO:0007669"/>
    <property type="project" value="InterPro"/>
</dbReference>
<keyword evidence="18" id="KW-0496">Mitochondrion</keyword>
<comment type="similarity">
    <text evidence="3 18">Belongs to the succinate dehydrogenase/fumarate reductase iron-sulfur protein family.</text>
</comment>
<dbReference type="Gene3D" id="3.10.20.30">
    <property type="match status" value="1"/>
</dbReference>
<dbReference type="SUPFAM" id="SSF46548">
    <property type="entry name" value="alpha-helical ferredoxin"/>
    <property type="match status" value="1"/>
</dbReference>
<dbReference type="NCBIfam" id="NF004616">
    <property type="entry name" value="PRK05950.1"/>
    <property type="match status" value="1"/>
</dbReference>
<evidence type="ECO:0000256" key="16">
    <source>
        <dbReference type="ARBA" id="ARBA00023291"/>
    </source>
</evidence>
<dbReference type="EMBL" id="MBFS01000104">
    <property type="protein sequence ID" value="PVV04592.1"/>
    <property type="molecule type" value="Genomic_DNA"/>
</dbReference>
<evidence type="ECO:0000256" key="6">
    <source>
        <dbReference type="ARBA" id="ARBA00016766"/>
    </source>
</evidence>
<evidence type="ECO:0000313" key="21">
    <source>
        <dbReference type="EMBL" id="PVV04592.1"/>
    </source>
</evidence>
<keyword evidence="16 18" id="KW-0003">3Fe-4S</keyword>
<comment type="cofactor">
    <cofactor evidence="18">
        <name>[3Fe-4S] cluster</name>
        <dbReference type="ChEBI" id="CHEBI:21137"/>
    </cofactor>
    <text evidence="18">Binds 1 [3Fe-4S] cluster.</text>
</comment>
<keyword evidence="13" id="KW-0560">Oxidoreductase</keyword>
<dbReference type="InterPro" id="IPR050573">
    <property type="entry name" value="SDH/FRD_Iron-Sulfur"/>
</dbReference>
<sequence length="273" mass="31447">MFVGVNALSRTLIRAPVARTFTSSAFVSMAKVSEQEAPKKKTQKFKIYRWNPEKPEVKPYMQEYNVDMTDVKPMILDALIKIKDDMDSTLTFRRSCREGICGSCAMNIEGQNHLACITETNLSKDEILIYPLPHLYMVKDLVPDLNYFYKQYTSIEPWLQRKDFPENKEILQSPKERDALDGLYECILCACCSTSCPSYWWNQDLYLGPAVLMQAYRWMVDSRDQFSAQRSTIFQNGMSLYRCHVIMNCTQTCPKGLNPGLAIAKLKHIVEAN</sequence>
<evidence type="ECO:0000256" key="10">
    <source>
        <dbReference type="ARBA" id="ARBA00022714"/>
    </source>
</evidence>
<evidence type="ECO:0000256" key="9">
    <source>
        <dbReference type="ARBA" id="ARBA00022532"/>
    </source>
</evidence>
<dbReference type="GO" id="GO:0051537">
    <property type="term" value="F:2 iron, 2 sulfur cluster binding"/>
    <property type="evidence" value="ECO:0007669"/>
    <property type="project" value="UniProtKB-KW"/>
</dbReference>
<keyword evidence="15 18" id="KW-0411">Iron-sulfur</keyword>
<dbReference type="InterPro" id="IPR025192">
    <property type="entry name" value="Succ_DH/fum_Rdtase_N"/>
</dbReference>
<dbReference type="EC" id="1.3.5.1" evidence="5 18"/>
<dbReference type="Pfam" id="PF13534">
    <property type="entry name" value="Fer4_17"/>
    <property type="match status" value="1"/>
</dbReference>
<dbReference type="PROSITE" id="PS00198">
    <property type="entry name" value="4FE4S_FER_1"/>
    <property type="match status" value="1"/>
</dbReference>